<dbReference type="GO" id="GO:0004222">
    <property type="term" value="F:metalloendopeptidase activity"/>
    <property type="evidence" value="ECO:0007669"/>
    <property type="project" value="InterPro"/>
</dbReference>
<evidence type="ECO:0000256" key="2">
    <source>
        <dbReference type="ARBA" id="ARBA00004613"/>
    </source>
</evidence>
<name>A0A3A8KJG5_9BACT</name>
<dbReference type="Gene3D" id="3.10.170.10">
    <property type="match status" value="1"/>
</dbReference>
<evidence type="ECO:0000256" key="1">
    <source>
        <dbReference type="ARBA" id="ARBA00001947"/>
    </source>
</evidence>
<gene>
    <name evidence="13" type="ORF">D7X32_01675</name>
</gene>
<keyword evidence="7" id="KW-0378">Hydrolase</keyword>
<evidence type="ECO:0000256" key="5">
    <source>
        <dbReference type="ARBA" id="ARBA00022670"/>
    </source>
</evidence>
<dbReference type="Pfam" id="PF22352">
    <property type="entry name" value="K319L-like_PKD"/>
    <property type="match status" value="1"/>
</dbReference>
<dbReference type="Gene3D" id="2.60.40.10">
    <property type="entry name" value="Immunoglobulins"/>
    <property type="match status" value="1"/>
</dbReference>
<evidence type="ECO:0000313" key="14">
    <source>
        <dbReference type="Proteomes" id="UP000268313"/>
    </source>
</evidence>
<dbReference type="GO" id="GO:0006508">
    <property type="term" value="P:proteolysis"/>
    <property type="evidence" value="ECO:0007669"/>
    <property type="project" value="UniProtKB-KW"/>
</dbReference>
<dbReference type="Pfam" id="PF02225">
    <property type="entry name" value="PA"/>
    <property type="match status" value="1"/>
</dbReference>
<dbReference type="EMBL" id="RAWE01000003">
    <property type="protein sequence ID" value="RKH07497.1"/>
    <property type="molecule type" value="Genomic_DNA"/>
</dbReference>
<comment type="cofactor">
    <cofactor evidence="1">
        <name>Zn(2+)</name>
        <dbReference type="ChEBI" id="CHEBI:29105"/>
    </cofactor>
</comment>
<dbReference type="PANTHER" id="PTHR33478:SF1">
    <property type="entry name" value="EXTRACELLULAR METALLOPROTEINASE MEP"/>
    <property type="match status" value="1"/>
</dbReference>
<dbReference type="GO" id="GO:0005615">
    <property type="term" value="C:extracellular space"/>
    <property type="evidence" value="ECO:0007669"/>
    <property type="project" value="InterPro"/>
</dbReference>
<evidence type="ECO:0000313" key="13">
    <source>
        <dbReference type="EMBL" id="RKH07497.1"/>
    </source>
</evidence>
<keyword evidence="5" id="KW-0645">Protease</keyword>
<dbReference type="InterPro" id="IPR050371">
    <property type="entry name" value="Fungal_virulence_M36"/>
</dbReference>
<evidence type="ECO:0000259" key="12">
    <source>
        <dbReference type="Pfam" id="PF02225"/>
    </source>
</evidence>
<comment type="caution">
    <text evidence="13">The sequence shown here is derived from an EMBL/GenBank/DDBJ whole genome shotgun (WGS) entry which is preliminary data.</text>
</comment>
<keyword evidence="4" id="KW-0964">Secreted</keyword>
<evidence type="ECO:0000256" key="9">
    <source>
        <dbReference type="ARBA" id="ARBA00023049"/>
    </source>
</evidence>
<protein>
    <submittedName>
        <fullName evidence="13">Peptidase</fullName>
    </submittedName>
</protein>
<dbReference type="GO" id="GO:0008270">
    <property type="term" value="F:zinc ion binding"/>
    <property type="evidence" value="ECO:0007669"/>
    <property type="project" value="InterPro"/>
</dbReference>
<evidence type="ECO:0000256" key="10">
    <source>
        <dbReference type="ARBA" id="ARBA00023145"/>
    </source>
</evidence>
<comment type="subcellular location">
    <subcellularLocation>
        <location evidence="2">Secreted</location>
    </subcellularLocation>
</comment>
<keyword evidence="8" id="KW-0862">Zinc</keyword>
<dbReference type="InterPro" id="IPR001842">
    <property type="entry name" value="Peptidase_M36"/>
</dbReference>
<dbReference type="Proteomes" id="UP000268313">
    <property type="component" value="Unassembled WGS sequence"/>
</dbReference>
<dbReference type="InterPro" id="IPR013783">
    <property type="entry name" value="Ig-like_fold"/>
</dbReference>
<keyword evidence="14" id="KW-1185">Reference proteome</keyword>
<feature type="domain" description="PA" evidence="12">
    <location>
        <begin position="537"/>
        <end position="616"/>
    </location>
</feature>
<dbReference type="SUPFAM" id="SSF55486">
    <property type="entry name" value="Metalloproteases ('zincins'), catalytic domain"/>
    <property type="match status" value="1"/>
</dbReference>
<evidence type="ECO:0000256" key="6">
    <source>
        <dbReference type="ARBA" id="ARBA00022723"/>
    </source>
</evidence>
<organism evidence="13 14">
    <name type="scientific">Corallococcus carmarthensis</name>
    <dbReference type="NCBI Taxonomy" id="2316728"/>
    <lineage>
        <taxon>Bacteria</taxon>
        <taxon>Pseudomonadati</taxon>
        <taxon>Myxococcota</taxon>
        <taxon>Myxococcia</taxon>
        <taxon>Myxococcales</taxon>
        <taxon>Cystobacterineae</taxon>
        <taxon>Myxococcaceae</taxon>
        <taxon>Corallococcus</taxon>
    </lineage>
</organism>
<evidence type="ECO:0000256" key="4">
    <source>
        <dbReference type="ARBA" id="ARBA00022525"/>
    </source>
</evidence>
<evidence type="ECO:0000256" key="7">
    <source>
        <dbReference type="ARBA" id="ARBA00022801"/>
    </source>
</evidence>
<dbReference type="InterPro" id="IPR027268">
    <property type="entry name" value="Peptidase_M4/M1_CTD_sf"/>
</dbReference>
<dbReference type="SUPFAM" id="SSF52025">
    <property type="entry name" value="PA domain"/>
    <property type="match status" value="1"/>
</dbReference>
<dbReference type="PANTHER" id="PTHR33478">
    <property type="entry name" value="EXTRACELLULAR METALLOPROTEINASE MEP"/>
    <property type="match status" value="1"/>
</dbReference>
<dbReference type="Pfam" id="PF02128">
    <property type="entry name" value="Peptidase_M36"/>
    <property type="match status" value="1"/>
</dbReference>
<comment type="similarity">
    <text evidence="3">Belongs to the peptidase M36 family.</text>
</comment>
<sequence>MAGFTRRRETATVGAKVLKNLRSRTATGGMLLAFWMGCAAEAPADHVPGLGTQAGDVTDASHPLTVVARDTERGVPTLAWAPPGRPATHPALQTPEAAARRYLEQHAALYRLSPTALQAAFVHRVHDTGRGGIIVAFRQRVDGIDVVRNELKVLMTRDLSLVAITGSLHDGVEGARAKALSPFRTSASQAVAAALGDLYGIALDDKAVVAQAGATPAGRQRFDLAPGRGAKRAGVSLVIPAEVRQVYFPQADRLVPAWAVNVLAERTGQEGRRGYEYLVDAGQGGTLQRSDRIFHDSHSYRVWADADGTPRDGPLQDFTPHPTGIPDATFEPAFESPRNITVDGRAHAGGVDSWLPPGATTSSGNNVSAYADHFNPDGYTEGSDTWAFVNPATRDFHYDYEPTLGPLARPSQTQAAITSLFYTTNWLHDYFYASGFTEASGNAQQRNYGRGGLEGDALLAEAQNQGPNPQARNNVAIYVPDDGQAPRLEMYLFEMPETRSLQAEGTDYSTGRANFGPRTFHLDSLRLVVAQSGSASVTTACQALTNDVSGAIVLADRGGNCSYELKAVNAQAAGAAGLIVLNHTAGAAPPDMFESDPLLDPTLPLLSVSYETGQTLKGLLASGAVTGTMIRASGPERDGTIDNTLVSHEWGHLLHQRLVDCNLPVCFAQSEGWGDFIALHLMVREDDGFGYNGTYGIGGYAAYVFGDSPYYGVRRAPYSRDPTKNALRLRHISDDEPLPWEHPLRDNGGFNSERHNAGEVWASMLFDGYLALLDEARKPGSRFASFAEAKRRMADYVVAGMMLAPVDPTLTEQRDALLMAAGSWNPQDPRDMLLLAEAFARRGAGTCARSPPRRSLNFTEVHEAYTVQADLRFEVVKVDDARRTCDAVPDGVLDAGEAGSLHLKVTNLGPVASAGTTVTVASSRPGEVSLPTGELPVPPVPPLGSILMAIPIELAASPTLPRDVELTLTPGGSHFCQAPVPLRHVLKVDHDEESSTTDTLESPTTTWSTEVLKGAPDQAWQRVLAPDTTLDAVNHVWFIPDGPDVADTALVSPRITVSDSAPFVVRFDHRHRFAFDVDSWSGLKTFWTGGVIELTQDGGKTWDDVSLYVDPGYGGKIDATTGNTLGGRQAFVAQSSLWPRMNVGTKLDFGSRFAGKTVQLRFRFGSPWYVEAHGWEVDNVALSGVEGKPFKAVISNAGTCQPGANAGEDQLVESGAAVTLQGAGHSTASGSVLTYTWRQLDGPPVELAGGDTASAFFLAPIVSSETPMHFELKVSVGPFSATDTLEIRVKPEDPPDPNDPDPPPEGGGCAAAPTPGPSTSWVGWLAGALAARLLALRRARP</sequence>
<evidence type="ECO:0000256" key="8">
    <source>
        <dbReference type="ARBA" id="ARBA00022833"/>
    </source>
</evidence>
<keyword evidence="10" id="KW-0865">Zymogen</keyword>
<dbReference type="InterPro" id="IPR003137">
    <property type="entry name" value="PA_domain"/>
</dbReference>
<evidence type="ECO:0000256" key="11">
    <source>
        <dbReference type="SAM" id="MobiDB-lite"/>
    </source>
</evidence>
<accession>A0A3A8KJG5</accession>
<proteinExistence type="inferred from homology"/>
<dbReference type="InterPro" id="IPR046450">
    <property type="entry name" value="PA_dom_sf"/>
</dbReference>
<dbReference type="Gene3D" id="1.10.390.10">
    <property type="entry name" value="Neutral Protease Domain 2"/>
    <property type="match status" value="1"/>
</dbReference>
<feature type="region of interest" description="Disordered" evidence="11">
    <location>
        <begin position="1288"/>
        <end position="1316"/>
    </location>
</feature>
<keyword evidence="6" id="KW-0479">Metal-binding</keyword>
<dbReference type="Gene3D" id="3.50.30.30">
    <property type="match status" value="1"/>
</dbReference>
<reference evidence="14" key="1">
    <citation type="submission" date="2018-09" db="EMBL/GenBank/DDBJ databases">
        <authorList>
            <person name="Livingstone P.G."/>
            <person name="Whitworth D.E."/>
        </authorList>
    </citation>
    <scope>NUCLEOTIDE SEQUENCE [LARGE SCALE GENOMIC DNA]</scope>
    <source>
        <strain evidence="14">CA043D</strain>
    </source>
</reference>
<keyword evidence="9" id="KW-0482">Metalloprotease</keyword>
<evidence type="ECO:0000256" key="3">
    <source>
        <dbReference type="ARBA" id="ARBA00006006"/>
    </source>
</evidence>